<dbReference type="GO" id="GO:0016787">
    <property type="term" value="F:hydrolase activity"/>
    <property type="evidence" value="ECO:0007669"/>
    <property type="project" value="UniProtKB-KW"/>
</dbReference>
<dbReference type="PANTHER" id="PTHR42708">
    <property type="entry name" value="ATP/GTP-BINDING PROTEIN-RELATED"/>
    <property type="match status" value="1"/>
</dbReference>
<keyword evidence="3" id="KW-0378">Hydrolase</keyword>
<comment type="caution">
    <text evidence="5">The sequence shown here is derived from an EMBL/GenBank/DDBJ whole genome shotgun (WGS) entry which is preliminary data.</text>
</comment>
<sequence length="188" mass="20308">MNAPLKLVVSGPVGAGKTTFVQTLSQTHVISTEVEPSDNIGKASTTVAFDFGTMHLDDLELHLYGTPGQDRFDFMWDVLCEGAIGLVMLVNGQRPRDFPAARNILEFITQRHALPFILAVTRQDQTAAWQPSDVALYFQLPLQHVVGINATDPTNAARALIQLLASLPASQVRSSRASHASVASASSR</sequence>
<dbReference type="PANTHER" id="PTHR42708:SF1">
    <property type="entry name" value="GLIDING MOTILITY PROTEIN MGLA"/>
    <property type="match status" value="1"/>
</dbReference>
<dbReference type="Pfam" id="PF03029">
    <property type="entry name" value="ATP_bind_1"/>
    <property type="match status" value="1"/>
</dbReference>
<dbReference type="CDD" id="cd00882">
    <property type="entry name" value="Ras_like_GTPase"/>
    <property type="match status" value="1"/>
</dbReference>
<keyword evidence="4" id="KW-0342">GTP-binding</keyword>
<evidence type="ECO:0000256" key="1">
    <source>
        <dbReference type="ARBA" id="ARBA00005290"/>
    </source>
</evidence>
<gene>
    <name evidence="5" type="ORF">DES52_11623</name>
</gene>
<organism evidence="5 6">
    <name type="scientific">Deinococcus yavapaiensis KR-236</name>
    <dbReference type="NCBI Taxonomy" id="694435"/>
    <lineage>
        <taxon>Bacteria</taxon>
        <taxon>Thermotogati</taxon>
        <taxon>Deinococcota</taxon>
        <taxon>Deinococci</taxon>
        <taxon>Deinococcales</taxon>
        <taxon>Deinococcaceae</taxon>
        <taxon>Deinococcus</taxon>
    </lineage>
</organism>
<evidence type="ECO:0000313" key="6">
    <source>
        <dbReference type="Proteomes" id="UP000248326"/>
    </source>
</evidence>
<dbReference type="SUPFAM" id="SSF52540">
    <property type="entry name" value="P-loop containing nucleoside triphosphate hydrolases"/>
    <property type="match status" value="1"/>
</dbReference>
<dbReference type="InterPro" id="IPR052705">
    <property type="entry name" value="Gliding_Motility_GTPase"/>
</dbReference>
<protein>
    <recommendedName>
        <fullName evidence="7">GTPase</fullName>
    </recommendedName>
</protein>
<dbReference type="EMBL" id="QJSX01000016">
    <property type="protein sequence ID" value="PYE50956.1"/>
    <property type="molecule type" value="Genomic_DNA"/>
</dbReference>
<dbReference type="Gene3D" id="3.40.50.300">
    <property type="entry name" value="P-loop containing nucleotide triphosphate hydrolases"/>
    <property type="match status" value="1"/>
</dbReference>
<keyword evidence="6" id="KW-1185">Reference proteome</keyword>
<dbReference type="InterPro" id="IPR004130">
    <property type="entry name" value="Gpn"/>
</dbReference>
<dbReference type="Proteomes" id="UP000248326">
    <property type="component" value="Unassembled WGS sequence"/>
</dbReference>
<keyword evidence="2" id="KW-0547">Nucleotide-binding</keyword>
<dbReference type="GO" id="GO:0005525">
    <property type="term" value="F:GTP binding"/>
    <property type="evidence" value="ECO:0007669"/>
    <property type="project" value="UniProtKB-KW"/>
</dbReference>
<accession>A0A318S144</accession>
<dbReference type="InterPro" id="IPR027417">
    <property type="entry name" value="P-loop_NTPase"/>
</dbReference>
<evidence type="ECO:0008006" key="7">
    <source>
        <dbReference type="Google" id="ProtNLM"/>
    </source>
</evidence>
<evidence type="ECO:0000256" key="2">
    <source>
        <dbReference type="ARBA" id="ARBA00022741"/>
    </source>
</evidence>
<reference evidence="5 6" key="1">
    <citation type="submission" date="2018-06" db="EMBL/GenBank/DDBJ databases">
        <title>Genomic Encyclopedia of Type Strains, Phase IV (KMG-IV): sequencing the most valuable type-strain genomes for metagenomic binning, comparative biology and taxonomic classification.</title>
        <authorList>
            <person name="Goeker M."/>
        </authorList>
    </citation>
    <scope>NUCLEOTIDE SEQUENCE [LARGE SCALE GENOMIC DNA]</scope>
    <source>
        <strain evidence="5 6">DSM 18048</strain>
    </source>
</reference>
<name>A0A318S144_9DEIO</name>
<proteinExistence type="inferred from homology"/>
<comment type="similarity">
    <text evidence="1">Belongs to the GPN-loop GTPase family.</text>
</comment>
<evidence type="ECO:0000313" key="5">
    <source>
        <dbReference type="EMBL" id="PYE50956.1"/>
    </source>
</evidence>
<evidence type="ECO:0000256" key="3">
    <source>
        <dbReference type="ARBA" id="ARBA00022801"/>
    </source>
</evidence>
<dbReference type="RefSeq" id="WP_110888145.1">
    <property type="nucleotide sequence ID" value="NZ_QJSX01000016.1"/>
</dbReference>
<evidence type="ECO:0000256" key="4">
    <source>
        <dbReference type="ARBA" id="ARBA00023134"/>
    </source>
</evidence>
<dbReference type="OrthoDB" id="4319884at2"/>
<dbReference type="AlphaFoldDB" id="A0A318S144"/>